<dbReference type="STRING" id="118168.MC7420_7303"/>
<proteinExistence type="predicted"/>
<dbReference type="PRINTS" id="PR00313">
    <property type="entry name" value="CABNDNGRPT"/>
</dbReference>
<dbReference type="Pfam" id="PF00353">
    <property type="entry name" value="HemolysinCabind"/>
    <property type="match status" value="5"/>
</dbReference>
<dbReference type="EMBL" id="DS989841">
    <property type="protein sequence ID" value="EDX78650.1"/>
    <property type="molecule type" value="Genomic_DNA"/>
</dbReference>
<feature type="region of interest" description="Disordered" evidence="8">
    <location>
        <begin position="361"/>
        <end position="383"/>
    </location>
</feature>
<evidence type="ECO:0000256" key="4">
    <source>
        <dbReference type="ARBA" id="ARBA00022656"/>
    </source>
</evidence>
<dbReference type="eggNOG" id="COG2931">
    <property type="taxonomic scope" value="Bacteria"/>
</dbReference>
<keyword evidence="6" id="KW-0843">Virulence</keyword>
<dbReference type="Gene3D" id="2.150.10.10">
    <property type="entry name" value="Serralysin-like metalloprotease, C-terminal"/>
    <property type="match status" value="3"/>
</dbReference>
<evidence type="ECO:0000256" key="2">
    <source>
        <dbReference type="ARBA" id="ARBA00004613"/>
    </source>
</evidence>
<dbReference type="InterPro" id="IPR011049">
    <property type="entry name" value="Serralysin-like_metalloprot_C"/>
</dbReference>
<dbReference type="GO" id="GO:0005509">
    <property type="term" value="F:calcium ion binding"/>
    <property type="evidence" value="ECO:0007669"/>
    <property type="project" value="InterPro"/>
</dbReference>
<name>B4VH91_9CYAN</name>
<evidence type="ECO:0000313" key="9">
    <source>
        <dbReference type="EMBL" id="EDX78650.1"/>
    </source>
</evidence>
<dbReference type="HOGENOM" id="CLU_023784_4_1_3"/>
<evidence type="ECO:0000256" key="6">
    <source>
        <dbReference type="ARBA" id="ARBA00023026"/>
    </source>
</evidence>
<evidence type="ECO:0000313" key="10">
    <source>
        <dbReference type="Proteomes" id="UP000003835"/>
    </source>
</evidence>
<accession>B4VH91</accession>
<dbReference type="PANTHER" id="PTHR38340">
    <property type="entry name" value="S-LAYER PROTEIN"/>
    <property type="match status" value="1"/>
</dbReference>
<comment type="subcellular location">
    <subcellularLocation>
        <location evidence="1">Membrane</location>
    </subcellularLocation>
    <subcellularLocation>
        <location evidence="2">Secreted</location>
    </subcellularLocation>
</comment>
<dbReference type="RefSeq" id="WP_006098126.1">
    <property type="nucleotide sequence ID" value="NZ_DS989841.1"/>
</dbReference>
<evidence type="ECO:0000256" key="1">
    <source>
        <dbReference type="ARBA" id="ARBA00004370"/>
    </source>
</evidence>
<sequence length="496" mass="50828">MAKITGTDGNNILNALAQGFGLEDNLIIGGLGDDTLIGGRRNDRLVGGIGSDIMKGGLGDDTYIVDSDDKPDNLIESSGGGFDKVISTVSWTLGRNFENLLLVGSGSINGTGNNLNNRILGNAVENILDGREGNDSLNGYQGNDILIGGAGNDKLNGGEGNDDMTGGVGDDSYFVDSLLDQVNENFGEGNDVVFVVNTAANNYTLPANVEALFLREGVRNGNGNDLNNYIQGNSLDNILTGGAGNDFLNALGGADEMRGGIGDDRYGVGDLGDLVIENSGEGFDTVTSSISYTLPVNVEQLILLSGFGAINGTANDNGTILIGNDESNILTGGVGSDTLEGNAGNDELLGGASNDELVGGVGDDELTGGSGSDRLEGGEGNDRLIGDLGSDDGVDAWIGGSGSDLFVLGFGNTTFYNDGDPTTAGNKEYATIRDFTIGSDKIQLGANPTYRLRLNASGGTQVLLDNPIGSHEIIAIVRGVDLIAAGGLASANFVFV</sequence>
<feature type="compositionally biased region" description="Basic and acidic residues" evidence="8">
    <location>
        <begin position="373"/>
        <end position="383"/>
    </location>
</feature>
<evidence type="ECO:0000256" key="3">
    <source>
        <dbReference type="ARBA" id="ARBA00022525"/>
    </source>
</evidence>
<dbReference type="PRINTS" id="PR01488">
    <property type="entry name" value="RTXTOXINA"/>
</dbReference>
<dbReference type="InterPro" id="IPR003995">
    <property type="entry name" value="RTX_toxin_determinant-A"/>
</dbReference>
<reference evidence="9 10" key="1">
    <citation type="submission" date="2008-07" db="EMBL/GenBank/DDBJ databases">
        <authorList>
            <person name="Tandeau de Marsac N."/>
            <person name="Ferriera S."/>
            <person name="Johnson J."/>
            <person name="Kravitz S."/>
            <person name="Beeson K."/>
            <person name="Sutton G."/>
            <person name="Rogers Y.-H."/>
            <person name="Friedman R."/>
            <person name="Frazier M."/>
            <person name="Venter J.C."/>
        </authorList>
    </citation>
    <scope>NUCLEOTIDE SEQUENCE [LARGE SCALE GENOMIC DNA]</scope>
    <source>
        <strain evidence="9 10">PCC 7420</strain>
    </source>
</reference>
<evidence type="ECO:0000256" key="8">
    <source>
        <dbReference type="SAM" id="MobiDB-lite"/>
    </source>
</evidence>
<organism evidence="9 10">
    <name type="scientific">Coleofasciculus chthonoplastes PCC 7420</name>
    <dbReference type="NCBI Taxonomy" id="118168"/>
    <lineage>
        <taxon>Bacteria</taxon>
        <taxon>Bacillati</taxon>
        <taxon>Cyanobacteriota</taxon>
        <taxon>Cyanophyceae</taxon>
        <taxon>Coleofasciculales</taxon>
        <taxon>Coleofasciculaceae</taxon>
        <taxon>Coleofasciculus</taxon>
    </lineage>
</organism>
<keyword evidence="3" id="KW-0964">Secreted</keyword>
<dbReference type="GO" id="GO:0016020">
    <property type="term" value="C:membrane"/>
    <property type="evidence" value="ECO:0007669"/>
    <property type="project" value="UniProtKB-SubCell"/>
</dbReference>
<dbReference type="AlphaFoldDB" id="B4VH91"/>
<keyword evidence="10" id="KW-1185">Reference proteome</keyword>
<dbReference type="InterPro" id="IPR001343">
    <property type="entry name" value="Hemolysn_Ca-bd"/>
</dbReference>
<dbReference type="InterPro" id="IPR018511">
    <property type="entry name" value="Hemolysin-typ_Ca-bd_CS"/>
</dbReference>
<dbReference type="GO" id="GO:0090729">
    <property type="term" value="F:toxin activity"/>
    <property type="evidence" value="ECO:0007669"/>
    <property type="project" value="UniProtKB-KW"/>
</dbReference>
<dbReference type="PROSITE" id="PS00330">
    <property type="entry name" value="HEMOLYSIN_CALCIUM"/>
    <property type="match status" value="4"/>
</dbReference>
<gene>
    <name evidence="9" type="ORF">MC7420_7303</name>
</gene>
<dbReference type="OrthoDB" id="454748at2"/>
<keyword evidence="4" id="KW-0800">Toxin</keyword>
<dbReference type="InterPro" id="IPR050557">
    <property type="entry name" value="RTX_toxin/Mannuronan_C5-epim"/>
</dbReference>
<evidence type="ECO:0000256" key="7">
    <source>
        <dbReference type="ARBA" id="ARBA00023136"/>
    </source>
</evidence>
<dbReference type="GO" id="GO:0005576">
    <property type="term" value="C:extracellular region"/>
    <property type="evidence" value="ECO:0007669"/>
    <property type="project" value="UniProtKB-SubCell"/>
</dbReference>
<protein>
    <submittedName>
        <fullName evidence="9">Type I secretion target GGXGXDXXX repeat protein domain protein</fullName>
    </submittedName>
</protein>
<dbReference type="SUPFAM" id="SSF51120">
    <property type="entry name" value="beta-Roll"/>
    <property type="match status" value="3"/>
</dbReference>
<keyword evidence="5" id="KW-0677">Repeat</keyword>
<keyword evidence="7" id="KW-0472">Membrane</keyword>
<dbReference type="PANTHER" id="PTHR38340:SF1">
    <property type="entry name" value="S-LAYER PROTEIN"/>
    <property type="match status" value="1"/>
</dbReference>
<evidence type="ECO:0000256" key="5">
    <source>
        <dbReference type="ARBA" id="ARBA00022737"/>
    </source>
</evidence>
<dbReference type="Proteomes" id="UP000003835">
    <property type="component" value="Unassembled WGS sequence"/>
</dbReference>